<dbReference type="SUPFAM" id="SSF52047">
    <property type="entry name" value="RNI-like"/>
    <property type="match status" value="1"/>
</dbReference>
<evidence type="ECO:0000259" key="1">
    <source>
        <dbReference type="PROSITE" id="PS50181"/>
    </source>
</evidence>
<dbReference type="PANTHER" id="PTHR34145">
    <property type="entry name" value="OS02G0105600 PROTEIN"/>
    <property type="match status" value="1"/>
</dbReference>
<dbReference type="InterPro" id="IPR036047">
    <property type="entry name" value="F-box-like_dom_sf"/>
</dbReference>
<accession>A0A5B7A1Y3</accession>
<dbReference type="SUPFAM" id="SSF81383">
    <property type="entry name" value="F-box domain"/>
    <property type="match status" value="1"/>
</dbReference>
<dbReference type="InterPro" id="IPR055357">
    <property type="entry name" value="LRR_At1g61320_AtMIF1"/>
</dbReference>
<dbReference type="EMBL" id="GHES01019289">
    <property type="protein sequence ID" value="MPA49848.1"/>
    <property type="molecule type" value="Transcribed_RNA"/>
</dbReference>
<name>A0A5B7A1Y3_DAVIN</name>
<sequence length="435" mass="49888">MMDRISQLPDEVLALILSGLSLREAAATSVMSRRWKNLWTFITSLDFDVLETLNDIELELTLCETEKPRYIRWVNQVLDLRQSSIISMFRICFPLNQTSKSDIDRWLEIVVMGKKVQRFELDLKQDLDSSFKPTNFYAFPYEVLVSPRHFGSFECLTYLCFKCVNVSGQVLEYFLSNCPLERLCVEYSSVDLVNLNVTHPCLQLKYLKIICCRKLERIGIFAPSLVSFKYCGPQINLQLNNFPSLVEASFGTASYGISGIFSGNISYAFGQLSSYLSQLESLKLEVDPIEAINGLPQLTNLKRLVLTVCARDYHNLLQLTSLIRASPYLYKFVLKLEWCESGRRQREVRRVSRCPYMHLKVLELIGFVGRALDVEFAEHILENAIMLEKITINTCHPSAIGTPFEFDESEARQTARDRAMDLRAKLPQGAELFVI</sequence>
<reference evidence="2" key="1">
    <citation type="submission" date="2019-08" db="EMBL/GenBank/DDBJ databases">
        <title>Reference gene set and small RNA set construction with multiple tissues from Davidia involucrata Baill.</title>
        <authorList>
            <person name="Yang H."/>
            <person name="Zhou C."/>
            <person name="Li G."/>
            <person name="Wang J."/>
            <person name="Gao P."/>
            <person name="Wang M."/>
            <person name="Wang R."/>
            <person name="Zhao Y."/>
        </authorList>
    </citation>
    <scope>NUCLEOTIDE SEQUENCE</scope>
    <source>
        <tissue evidence="2">Mixed with DoveR01_LX</tissue>
    </source>
</reference>
<protein>
    <recommendedName>
        <fullName evidence="1">F-box domain-containing protein</fullName>
    </recommendedName>
</protein>
<dbReference type="PROSITE" id="PS50181">
    <property type="entry name" value="FBOX"/>
    <property type="match status" value="1"/>
</dbReference>
<dbReference type="Pfam" id="PF00646">
    <property type="entry name" value="F-box"/>
    <property type="match status" value="1"/>
</dbReference>
<organism evidence="2">
    <name type="scientific">Davidia involucrata</name>
    <name type="common">Dove tree</name>
    <dbReference type="NCBI Taxonomy" id="16924"/>
    <lineage>
        <taxon>Eukaryota</taxon>
        <taxon>Viridiplantae</taxon>
        <taxon>Streptophyta</taxon>
        <taxon>Embryophyta</taxon>
        <taxon>Tracheophyta</taxon>
        <taxon>Spermatophyta</taxon>
        <taxon>Magnoliopsida</taxon>
        <taxon>eudicotyledons</taxon>
        <taxon>Gunneridae</taxon>
        <taxon>Pentapetalae</taxon>
        <taxon>asterids</taxon>
        <taxon>Cornales</taxon>
        <taxon>Nyssaceae</taxon>
        <taxon>Davidia</taxon>
    </lineage>
</organism>
<dbReference type="InterPro" id="IPR053781">
    <property type="entry name" value="F-box_AtFBL13-like"/>
</dbReference>
<dbReference type="AlphaFoldDB" id="A0A5B7A1Y3"/>
<dbReference type="InterPro" id="IPR032675">
    <property type="entry name" value="LRR_dom_sf"/>
</dbReference>
<dbReference type="InterPro" id="IPR001810">
    <property type="entry name" value="F-box_dom"/>
</dbReference>
<evidence type="ECO:0000313" key="2">
    <source>
        <dbReference type="EMBL" id="MPA49848.1"/>
    </source>
</evidence>
<dbReference type="Gene3D" id="1.20.1280.50">
    <property type="match status" value="1"/>
</dbReference>
<dbReference type="InterPro" id="IPR053772">
    <property type="entry name" value="At1g61320/At1g61330-like"/>
</dbReference>
<gene>
    <name evidence="2" type="ORF">Din_019289</name>
</gene>
<dbReference type="Pfam" id="PF23622">
    <property type="entry name" value="LRR_At1g61320_AtMIF1"/>
    <property type="match status" value="1"/>
</dbReference>
<proteinExistence type="predicted"/>
<dbReference type="Gene3D" id="3.80.10.10">
    <property type="entry name" value="Ribonuclease Inhibitor"/>
    <property type="match status" value="1"/>
</dbReference>
<dbReference type="CDD" id="cd22160">
    <property type="entry name" value="F-box_AtFBL13-like"/>
    <property type="match status" value="1"/>
</dbReference>
<dbReference type="PANTHER" id="PTHR34145:SF68">
    <property type="entry name" value="FBD DOMAIN-CONTAINING PROTEIN"/>
    <property type="match status" value="1"/>
</dbReference>
<feature type="domain" description="F-box" evidence="1">
    <location>
        <begin position="2"/>
        <end position="38"/>
    </location>
</feature>